<reference evidence="2" key="1">
    <citation type="journal article" date="2014" name="Int. J. Syst. Evol. Microbiol.">
        <title>Complete genome sequence of Corynebacterium casei LMG S-19264T (=DSM 44701T), isolated from a smear-ripened cheese.</title>
        <authorList>
            <consortium name="US DOE Joint Genome Institute (JGI-PGF)"/>
            <person name="Walter F."/>
            <person name="Albersmeier A."/>
            <person name="Kalinowski J."/>
            <person name="Ruckert C."/>
        </authorList>
    </citation>
    <scope>NUCLEOTIDE SEQUENCE</scope>
    <source>
        <strain evidence="2">JCM 4434</strain>
    </source>
</reference>
<evidence type="ECO:0000313" key="3">
    <source>
        <dbReference type="Proteomes" id="UP000610124"/>
    </source>
</evidence>
<organism evidence="2 3">
    <name type="scientific">Kitasatospora aureofaciens</name>
    <name type="common">Streptomyces aureofaciens</name>
    <dbReference type="NCBI Taxonomy" id="1894"/>
    <lineage>
        <taxon>Bacteria</taxon>
        <taxon>Bacillati</taxon>
        <taxon>Actinomycetota</taxon>
        <taxon>Actinomycetes</taxon>
        <taxon>Kitasatosporales</taxon>
        <taxon>Streptomycetaceae</taxon>
        <taxon>Kitasatospora</taxon>
    </lineage>
</organism>
<protein>
    <submittedName>
        <fullName evidence="2">Uncharacterized protein</fullName>
    </submittedName>
</protein>
<evidence type="ECO:0000256" key="1">
    <source>
        <dbReference type="SAM" id="MobiDB-lite"/>
    </source>
</evidence>
<dbReference type="EMBL" id="BMUB01000013">
    <property type="protein sequence ID" value="GGU90832.1"/>
    <property type="molecule type" value="Genomic_DNA"/>
</dbReference>
<evidence type="ECO:0000313" key="2">
    <source>
        <dbReference type="EMBL" id="GGU90832.1"/>
    </source>
</evidence>
<sequence length="117" mass="11961">MSPGAQAHGARDDLDGRPRGRGTRKSKLQTHLRGLPATKRRSFGHLLPDGRGDNQRSLASATVTGPVRTTQIALGRVNPGGPGAAQRASGETVRTPVSTVSVSAGAWAESSGPAGSE</sequence>
<feature type="region of interest" description="Disordered" evidence="1">
    <location>
        <begin position="1"/>
        <end position="57"/>
    </location>
</feature>
<comment type="caution">
    <text evidence="2">The sequence shown here is derived from an EMBL/GenBank/DDBJ whole genome shotgun (WGS) entry which is preliminary data.</text>
</comment>
<reference evidence="2" key="2">
    <citation type="submission" date="2020-09" db="EMBL/GenBank/DDBJ databases">
        <authorList>
            <person name="Sun Q."/>
            <person name="Ohkuma M."/>
        </authorList>
    </citation>
    <scope>NUCLEOTIDE SEQUENCE</scope>
    <source>
        <strain evidence="2">JCM 4434</strain>
    </source>
</reference>
<feature type="compositionally biased region" description="Basic and acidic residues" evidence="1">
    <location>
        <begin position="9"/>
        <end position="18"/>
    </location>
</feature>
<feature type="region of interest" description="Disordered" evidence="1">
    <location>
        <begin position="73"/>
        <end position="97"/>
    </location>
</feature>
<name>A0A8H9HWY7_KITAU</name>
<dbReference type="Proteomes" id="UP000610124">
    <property type="component" value="Unassembled WGS sequence"/>
</dbReference>
<dbReference type="AlphaFoldDB" id="A0A8H9HWY7"/>
<gene>
    <name evidence="2" type="ORF">GCM10010502_49970</name>
</gene>
<proteinExistence type="predicted"/>
<feature type="compositionally biased region" description="Basic residues" evidence="1">
    <location>
        <begin position="19"/>
        <end position="30"/>
    </location>
</feature>
<accession>A0A8H9HWY7</accession>